<accession>A0ABP8GLX9</accession>
<comment type="caution">
    <text evidence="6">The sequence shown here is derived from an EMBL/GenBank/DDBJ whole genome shotgun (WGS) entry which is preliminary data.</text>
</comment>
<dbReference type="Proteomes" id="UP001501671">
    <property type="component" value="Unassembled WGS sequence"/>
</dbReference>
<keyword evidence="3" id="KW-0812">Transmembrane</keyword>
<keyword evidence="3" id="KW-0472">Membrane</keyword>
<dbReference type="CDD" id="cd01949">
    <property type="entry name" value="GGDEF"/>
    <property type="match status" value="1"/>
</dbReference>
<proteinExistence type="predicted"/>
<dbReference type="InterPro" id="IPR000160">
    <property type="entry name" value="GGDEF_dom"/>
</dbReference>
<dbReference type="SMART" id="SM00304">
    <property type="entry name" value="HAMP"/>
    <property type="match status" value="1"/>
</dbReference>
<feature type="domain" description="GGDEF" evidence="5">
    <location>
        <begin position="441"/>
        <end position="574"/>
    </location>
</feature>
<evidence type="ECO:0000256" key="3">
    <source>
        <dbReference type="SAM" id="Phobius"/>
    </source>
</evidence>
<dbReference type="InterPro" id="IPR003660">
    <property type="entry name" value="HAMP_dom"/>
</dbReference>
<dbReference type="PROSITE" id="PS50887">
    <property type="entry name" value="GGDEF"/>
    <property type="match status" value="1"/>
</dbReference>
<feature type="transmembrane region" description="Helical" evidence="3">
    <location>
        <begin position="20"/>
        <end position="44"/>
    </location>
</feature>
<dbReference type="PANTHER" id="PTHR45138">
    <property type="entry name" value="REGULATORY COMPONENTS OF SENSORY TRANSDUCTION SYSTEM"/>
    <property type="match status" value="1"/>
</dbReference>
<evidence type="ECO:0000313" key="6">
    <source>
        <dbReference type="EMBL" id="GAA4326347.1"/>
    </source>
</evidence>
<feature type="transmembrane region" description="Helical" evidence="3">
    <location>
        <begin position="326"/>
        <end position="346"/>
    </location>
</feature>
<reference evidence="7" key="1">
    <citation type="journal article" date="2019" name="Int. J. Syst. Evol. Microbiol.">
        <title>The Global Catalogue of Microorganisms (GCM) 10K type strain sequencing project: providing services to taxonomists for standard genome sequencing and annotation.</title>
        <authorList>
            <consortium name="The Broad Institute Genomics Platform"/>
            <consortium name="The Broad Institute Genome Sequencing Center for Infectious Disease"/>
            <person name="Wu L."/>
            <person name="Ma J."/>
        </authorList>
    </citation>
    <scope>NUCLEOTIDE SEQUENCE [LARGE SCALE GENOMIC DNA]</scope>
    <source>
        <strain evidence="7">JCM 17666</strain>
    </source>
</reference>
<gene>
    <name evidence="6" type="ORF">GCM10023144_09740</name>
</gene>
<evidence type="ECO:0000259" key="4">
    <source>
        <dbReference type="PROSITE" id="PS50885"/>
    </source>
</evidence>
<dbReference type="SUPFAM" id="SSF55073">
    <property type="entry name" value="Nucleotide cyclase"/>
    <property type="match status" value="1"/>
</dbReference>
<keyword evidence="7" id="KW-1185">Reference proteome</keyword>
<dbReference type="Pfam" id="PF00990">
    <property type="entry name" value="GGDEF"/>
    <property type="match status" value="1"/>
</dbReference>
<organism evidence="6 7">
    <name type="scientific">Pigmentiphaga soli</name>
    <dbReference type="NCBI Taxonomy" id="1007095"/>
    <lineage>
        <taxon>Bacteria</taxon>
        <taxon>Pseudomonadati</taxon>
        <taxon>Pseudomonadota</taxon>
        <taxon>Betaproteobacteria</taxon>
        <taxon>Burkholderiales</taxon>
        <taxon>Alcaligenaceae</taxon>
        <taxon>Pigmentiphaga</taxon>
    </lineage>
</organism>
<evidence type="ECO:0000256" key="1">
    <source>
        <dbReference type="ARBA" id="ARBA00012528"/>
    </source>
</evidence>
<dbReference type="InterPro" id="IPR029787">
    <property type="entry name" value="Nucleotide_cyclase"/>
</dbReference>
<dbReference type="PANTHER" id="PTHR45138:SF9">
    <property type="entry name" value="DIGUANYLATE CYCLASE DGCM-RELATED"/>
    <property type="match status" value="1"/>
</dbReference>
<protein>
    <recommendedName>
        <fullName evidence="1">diguanylate cyclase</fullName>
        <ecNumber evidence="1">2.7.7.65</ecNumber>
    </recommendedName>
</protein>
<dbReference type="SMART" id="SM00267">
    <property type="entry name" value="GGDEF"/>
    <property type="match status" value="1"/>
</dbReference>
<evidence type="ECO:0000259" key="5">
    <source>
        <dbReference type="PROSITE" id="PS50887"/>
    </source>
</evidence>
<keyword evidence="3" id="KW-1133">Transmembrane helix</keyword>
<dbReference type="Gene3D" id="3.30.70.270">
    <property type="match status" value="1"/>
</dbReference>
<dbReference type="PROSITE" id="PS50885">
    <property type="entry name" value="HAMP"/>
    <property type="match status" value="1"/>
</dbReference>
<dbReference type="InterPro" id="IPR050469">
    <property type="entry name" value="Diguanylate_Cyclase"/>
</dbReference>
<name>A0ABP8GLX9_9BURK</name>
<dbReference type="InterPro" id="IPR043128">
    <property type="entry name" value="Rev_trsase/Diguanyl_cyclase"/>
</dbReference>
<evidence type="ECO:0000256" key="2">
    <source>
        <dbReference type="ARBA" id="ARBA00034247"/>
    </source>
</evidence>
<dbReference type="NCBIfam" id="TIGR00254">
    <property type="entry name" value="GGDEF"/>
    <property type="match status" value="1"/>
</dbReference>
<dbReference type="RefSeq" id="WP_345246899.1">
    <property type="nucleotide sequence ID" value="NZ_BAABFO010000003.1"/>
</dbReference>
<sequence>MSTARNQPAFPGLGLSRFSLHQQFVAALCIVMACSLLLGIGLITRYHEQLDTSRDNLERLAAFRLVLDAASRISAERGPSNRVLSEERTAAGASRQLLRDARAATDAALARAAANPALADGVPPLRQTLARARQRVDMVAAEPMAARTTADIAGAVEAMFGAYDSAGPLIQHSTATLLRTRTDLVGRAMAMRMLAELRDYAGRLGSHLIIPMIHGEPMDAARRTAYEETRGQVMELWHLVSQLTATTADPAVAAAHRAVIARFLGEGMALLEQTLAAGAAGRYTTTPTMFTAALVPTFAPLEQLRDAFVDSSMASLRADASAARRALFNVATATVLALLLELWLLLATEKLLFRPLLTARTRIVDFADGQFGAAIEQPRAGGEIAELYQALASLRDKLIERAALTEGFRQQAQTDALTGVLNRRALDALGERLAEAGDGSRRLGAIILDIDHFKRINDTWGHGAGDEVLKELAHRLRACLRPEDILARFGGEEFVVIPIDDGSNTFDIAERLRSTLEETPFTLESGQSLQVTASFGVATADIRPGIWPHLIAAADHALYRAKEAGRNRVEMQSLD</sequence>
<dbReference type="EC" id="2.7.7.65" evidence="1"/>
<dbReference type="PROSITE" id="PS51257">
    <property type="entry name" value="PROKAR_LIPOPROTEIN"/>
    <property type="match status" value="1"/>
</dbReference>
<feature type="domain" description="HAMP" evidence="4">
    <location>
        <begin position="350"/>
        <end position="403"/>
    </location>
</feature>
<evidence type="ECO:0000313" key="7">
    <source>
        <dbReference type="Proteomes" id="UP001501671"/>
    </source>
</evidence>
<dbReference type="EMBL" id="BAABFO010000003">
    <property type="protein sequence ID" value="GAA4326347.1"/>
    <property type="molecule type" value="Genomic_DNA"/>
</dbReference>
<comment type="catalytic activity">
    <reaction evidence="2">
        <text>2 GTP = 3',3'-c-di-GMP + 2 diphosphate</text>
        <dbReference type="Rhea" id="RHEA:24898"/>
        <dbReference type="ChEBI" id="CHEBI:33019"/>
        <dbReference type="ChEBI" id="CHEBI:37565"/>
        <dbReference type="ChEBI" id="CHEBI:58805"/>
        <dbReference type="EC" id="2.7.7.65"/>
    </reaction>
</comment>